<dbReference type="Proteomes" id="UP000824782">
    <property type="component" value="Unassembled WGS sequence"/>
</dbReference>
<keyword evidence="1" id="KW-1133">Transmembrane helix</keyword>
<evidence type="ECO:0000256" key="1">
    <source>
        <dbReference type="SAM" id="Phobius"/>
    </source>
</evidence>
<reference evidence="2" key="1">
    <citation type="thesis" date="2020" institute="ProQuest LLC" country="789 East Eisenhower Parkway, Ann Arbor, MI, USA">
        <title>Comparative Genomics and Chromosome Evolution.</title>
        <authorList>
            <person name="Mudd A.B."/>
        </authorList>
    </citation>
    <scope>NUCLEOTIDE SEQUENCE</scope>
    <source>
        <strain evidence="2">237g6f4</strain>
        <tissue evidence="2">Blood</tissue>
    </source>
</reference>
<sequence>MGFMKKKKKKKTPSRFPRNLLFFFQIIVFLQAGTSQGAIGIRLLTVRFPSYHIVQLCHHLDHKENTKYTQGIVIYAISLSIGSLTFHSLQ</sequence>
<comment type="caution">
    <text evidence="2">The sequence shown here is derived from an EMBL/GenBank/DDBJ whole genome shotgun (WGS) entry which is preliminary data.</text>
</comment>
<accession>A0AAV7BMY1</accession>
<name>A0AAV7BMY1_ENGPU</name>
<gene>
    <name evidence="2" type="ORF">GDO81_009015</name>
</gene>
<evidence type="ECO:0000313" key="3">
    <source>
        <dbReference type="Proteomes" id="UP000824782"/>
    </source>
</evidence>
<protein>
    <submittedName>
        <fullName evidence="2">Uncharacterized protein</fullName>
    </submittedName>
</protein>
<feature type="transmembrane region" description="Helical" evidence="1">
    <location>
        <begin position="72"/>
        <end position="89"/>
    </location>
</feature>
<evidence type="ECO:0000313" key="2">
    <source>
        <dbReference type="EMBL" id="KAG8574047.1"/>
    </source>
</evidence>
<dbReference type="AlphaFoldDB" id="A0AAV7BMY1"/>
<dbReference type="EMBL" id="WNYA01000004">
    <property type="protein sequence ID" value="KAG8574047.1"/>
    <property type="molecule type" value="Genomic_DNA"/>
</dbReference>
<keyword evidence="3" id="KW-1185">Reference proteome</keyword>
<organism evidence="2 3">
    <name type="scientific">Engystomops pustulosus</name>
    <name type="common">Tungara frog</name>
    <name type="synonym">Physalaemus pustulosus</name>
    <dbReference type="NCBI Taxonomy" id="76066"/>
    <lineage>
        <taxon>Eukaryota</taxon>
        <taxon>Metazoa</taxon>
        <taxon>Chordata</taxon>
        <taxon>Craniata</taxon>
        <taxon>Vertebrata</taxon>
        <taxon>Euteleostomi</taxon>
        <taxon>Amphibia</taxon>
        <taxon>Batrachia</taxon>
        <taxon>Anura</taxon>
        <taxon>Neobatrachia</taxon>
        <taxon>Hyloidea</taxon>
        <taxon>Leptodactylidae</taxon>
        <taxon>Leiuperinae</taxon>
        <taxon>Engystomops</taxon>
    </lineage>
</organism>
<keyword evidence="1" id="KW-0812">Transmembrane</keyword>
<keyword evidence="1" id="KW-0472">Membrane</keyword>
<proteinExistence type="predicted"/>